<dbReference type="PANTHER" id="PTHR33238">
    <property type="entry name" value="IRON (METAL) DEPENDENT REPRESSOR, DTXR FAMILY"/>
    <property type="match status" value="1"/>
</dbReference>
<evidence type="ECO:0000256" key="10">
    <source>
        <dbReference type="ARBA" id="ARBA00023211"/>
    </source>
</evidence>
<evidence type="ECO:0000256" key="5">
    <source>
        <dbReference type="ARBA" id="ARBA00022491"/>
    </source>
</evidence>
<evidence type="ECO:0000256" key="8">
    <source>
        <dbReference type="ARBA" id="ARBA00023159"/>
    </source>
</evidence>
<keyword evidence="9" id="KW-0804">Transcription</keyword>
<keyword evidence="4" id="KW-0963">Cytoplasm</keyword>
<dbReference type="RefSeq" id="WP_216415423.1">
    <property type="nucleotide sequence ID" value="NZ_JAHLQK010000002.1"/>
</dbReference>
<protein>
    <recommendedName>
        <fullName evidence="11">Manganese transport regulator</fullName>
    </recommendedName>
</protein>
<dbReference type="InterPro" id="IPR022687">
    <property type="entry name" value="HTH_DTXR"/>
</dbReference>
<proteinExistence type="inferred from homology"/>
<sequence>MNLSKSQSHYIKVVYELSSNGEGVRVCDIAQKMGFSKASVSLAMTKLEKEGLLRKDKKRQVFLTSEGEKQAIQMMDKFAIIHKFLTDTLKVDEKIAMEDACAIEHIISVDTLCALCRESSKVNKKSTCIEHCNVSEDNVANQ</sequence>
<dbReference type="Pfam" id="PF01325">
    <property type="entry name" value="Fe_dep_repress"/>
    <property type="match status" value="1"/>
</dbReference>
<keyword evidence="5" id="KW-0678">Repressor</keyword>
<keyword evidence="6" id="KW-0805">Transcription regulation</keyword>
<evidence type="ECO:0000256" key="4">
    <source>
        <dbReference type="ARBA" id="ARBA00022490"/>
    </source>
</evidence>
<gene>
    <name evidence="13" type="ORF">KQI88_05855</name>
</gene>
<keyword evidence="10" id="KW-0464">Manganese</keyword>
<keyword evidence="8" id="KW-0010">Activator</keyword>
<feature type="domain" description="HTH dtxR-type" evidence="12">
    <location>
        <begin position="3"/>
        <end position="64"/>
    </location>
</feature>
<dbReference type="Pfam" id="PF02742">
    <property type="entry name" value="Fe_dep_repr_C"/>
    <property type="match status" value="1"/>
</dbReference>
<evidence type="ECO:0000313" key="13">
    <source>
        <dbReference type="EMBL" id="MBU5675933.1"/>
    </source>
</evidence>
<dbReference type="Proteomes" id="UP000779508">
    <property type="component" value="Unassembled WGS sequence"/>
</dbReference>
<evidence type="ECO:0000256" key="3">
    <source>
        <dbReference type="ARBA" id="ARBA00011738"/>
    </source>
</evidence>
<dbReference type="SMART" id="SM00529">
    <property type="entry name" value="HTH_DTXR"/>
    <property type="match status" value="1"/>
</dbReference>
<evidence type="ECO:0000256" key="11">
    <source>
        <dbReference type="ARBA" id="ARBA00032593"/>
    </source>
</evidence>
<dbReference type="PANTHER" id="PTHR33238:SF11">
    <property type="entry name" value="TRANSCRIPTIONAL REGULATOR MNTR"/>
    <property type="match status" value="1"/>
</dbReference>
<accession>A0ABS6G0P2</accession>
<dbReference type="InterPro" id="IPR001367">
    <property type="entry name" value="Fe_dep_repressor"/>
</dbReference>
<evidence type="ECO:0000256" key="9">
    <source>
        <dbReference type="ARBA" id="ARBA00023163"/>
    </source>
</evidence>
<comment type="subunit">
    <text evidence="3">Homodimer.</text>
</comment>
<keyword evidence="7" id="KW-0238">DNA-binding</keyword>
<comment type="caution">
    <text evidence="13">The sequence shown here is derived from an EMBL/GenBank/DDBJ whole genome shotgun (WGS) entry which is preliminary data.</text>
</comment>
<evidence type="ECO:0000256" key="6">
    <source>
        <dbReference type="ARBA" id="ARBA00023015"/>
    </source>
</evidence>
<dbReference type="InterPro" id="IPR022689">
    <property type="entry name" value="Iron_dep_repressor"/>
</dbReference>
<comment type="subcellular location">
    <subcellularLocation>
        <location evidence="1">Cytoplasm</location>
    </subcellularLocation>
</comment>
<reference evidence="13 14" key="1">
    <citation type="submission" date="2021-06" db="EMBL/GenBank/DDBJ databases">
        <authorList>
            <person name="Sun Q."/>
            <person name="Li D."/>
        </authorList>
    </citation>
    <scope>NUCLEOTIDE SEQUENCE [LARGE SCALE GENOMIC DNA]</scope>
    <source>
        <strain evidence="13 14">MSJ-5</strain>
    </source>
</reference>
<evidence type="ECO:0000256" key="1">
    <source>
        <dbReference type="ARBA" id="ARBA00004496"/>
    </source>
</evidence>
<evidence type="ECO:0000256" key="2">
    <source>
        <dbReference type="ARBA" id="ARBA00007871"/>
    </source>
</evidence>
<comment type="similarity">
    <text evidence="2">Belongs to the DtxR/MntR family.</text>
</comment>
<evidence type="ECO:0000259" key="12">
    <source>
        <dbReference type="PROSITE" id="PS50944"/>
    </source>
</evidence>
<dbReference type="EMBL" id="JAHLQK010000002">
    <property type="protein sequence ID" value="MBU5675933.1"/>
    <property type="molecule type" value="Genomic_DNA"/>
</dbReference>
<organism evidence="13 14">
    <name type="scientific">Alkaliphilus flagellatus</name>
    <dbReference type="NCBI Taxonomy" id="2841507"/>
    <lineage>
        <taxon>Bacteria</taxon>
        <taxon>Bacillati</taxon>
        <taxon>Bacillota</taxon>
        <taxon>Clostridia</taxon>
        <taxon>Peptostreptococcales</taxon>
        <taxon>Natronincolaceae</taxon>
        <taxon>Alkaliphilus</taxon>
    </lineage>
</organism>
<evidence type="ECO:0000313" key="14">
    <source>
        <dbReference type="Proteomes" id="UP000779508"/>
    </source>
</evidence>
<dbReference type="PROSITE" id="PS50944">
    <property type="entry name" value="HTH_DTXR"/>
    <property type="match status" value="1"/>
</dbReference>
<evidence type="ECO:0000256" key="7">
    <source>
        <dbReference type="ARBA" id="ARBA00023125"/>
    </source>
</evidence>
<name>A0ABS6G0P2_9FIRM</name>
<keyword evidence="14" id="KW-1185">Reference proteome</keyword>
<dbReference type="InterPro" id="IPR050536">
    <property type="entry name" value="DtxR_MntR_Metal-Reg"/>
</dbReference>